<dbReference type="Pfam" id="PF00149">
    <property type="entry name" value="Metallophos"/>
    <property type="match status" value="1"/>
</dbReference>
<organism evidence="6 7">
    <name type="scientific">Hathewaya histolytica</name>
    <name type="common">Clostridium histolyticum</name>
    <dbReference type="NCBI Taxonomy" id="1498"/>
    <lineage>
        <taxon>Bacteria</taxon>
        <taxon>Bacillati</taxon>
        <taxon>Bacillota</taxon>
        <taxon>Clostridia</taxon>
        <taxon>Eubacteriales</taxon>
        <taxon>Clostridiaceae</taxon>
        <taxon>Hathewaya</taxon>
    </lineage>
</organism>
<keyword evidence="2" id="KW-0378">Hydrolase</keyword>
<dbReference type="InterPro" id="IPR006179">
    <property type="entry name" value="5_nucleotidase/apyrase"/>
</dbReference>
<dbReference type="InterPro" id="IPR004843">
    <property type="entry name" value="Calcineurin-like_PHP"/>
</dbReference>
<dbReference type="CDD" id="cd00845">
    <property type="entry name" value="MPP_UshA_N_like"/>
    <property type="match status" value="1"/>
</dbReference>
<dbReference type="Pfam" id="PF02872">
    <property type="entry name" value="5_nucleotid_C"/>
    <property type="match status" value="1"/>
</dbReference>
<evidence type="ECO:0000259" key="5">
    <source>
        <dbReference type="Pfam" id="PF02872"/>
    </source>
</evidence>
<feature type="domain" description="5'-Nucleotidase C-terminal" evidence="5">
    <location>
        <begin position="374"/>
        <end position="524"/>
    </location>
</feature>
<feature type="transmembrane region" description="Helical" evidence="3">
    <location>
        <begin position="619"/>
        <end position="643"/>
    </location>
</feature>
<dbReference type="OrthoDB" id="9800780at2"/>
<dbReference type="GO" id="GO:0009166">
    <property type="term" value="P:nucleotide catabolic process"/>
    <property type="evidence" value="ECO:0007669"/>
    <property type="project" value="InterPro"/>
</dbReference>
<gene>
    <name evidence="6" type="primary">yfkN_1</name>
    <name evidence="6" type="ORF">NCTC503_00764</name>
</gene>
<dbReference type="EMBL" id="LR590481">
    <property type="protein sequence ID" value="VTQ85445.1"/>
    <property type="molecule type" value="Genomic_DNA"/>
</dbReference>
<evidence type="ECO:0000313" key="7">
    <source>
        <dbReference type="Proteomes" id="UP000308489"/>
    </source>
</evidence>
<evidence type="ECO:0000256" key="3">
    <source>
        <dbReference type="SAM" id="Phobius"/>
    </source>
</evidence>
<dbReference type="RefSeq" id="WP_138209487.1">
    <property type="nucleotide sequence ID" value="NZ_CBCRUQ010000001.1"/>
</dbReference>
<name>A0A4U9R2L2_HATHI</name>
<proteinExistence type="inferred from homology"/>
<dbReference type="AlphaFoldDB" id="A0A4U9R2L2"/>
<dbReference type="GO" id="GO:0016787">
    <property type="term" value="F:hydrolase activity"/>
    <property type="evidence" value="ECO:0007669"/>
    <property type="project" value="UniProtKB-KW"/>
</dbReference>
<keyword evidence="3" id="KW-0472">Membrane</keyword>
<dbReference type="Proteomes" id="UP000308489">
    <property type="component" value="Chromosome 1"/>
</dbReference>
<accession>A0A4U9R2L2</accession>
<feature type="domain" description="Calcineurin-like phosphoesterase" evidence="4">
    <location>
        <begin position="39"/>
        <end position="276"/>
    </location>
</feature>
<keyword evidence="1" id="KW-0732">Signal</keyword>
<dbReference type="PANTHER" id="PTHR11575:SF24">
    <property type="entry name" value="5'-NUCLEOTIDASE"/>
    <property type="match status" value="1"/>
</dbReference>
<keyword evidence="2" id="KW-0547">Nucleotide-binding</keyword>
<dbReference type="KEGG" id="hhw:NCTC503_00764"/>
<dbReference type="InterPro" id="IPR008334">
    <property type="entry name" value="5'-Nucleotdase_C"/>
</dbReference>
<dbReference type="GO" id="GO:0000166">
    <property type="term" value="F:nucleotide binding"/>
    <property type="evidence" value="ECO:0007669"/>
    <property type="project" value="UniProtKB-KW"/>
</dbReference>
<dbReference type="SUPFAM" id="SSF56300">
    <property type="entry name" value="Metallo-dependent phosphatases"/>
    <property type="match status" value="1"/>
</dbReference>
<evidence type="ECO:0000259" key="4">
    <source>
        <dbReference type="Pfam" id="PF00149"/>
    </source>
</evidence>
<dbReference type="PRINTS" id="PR01607">
    <property type="entry name" value="APYRASEFAMLY"/>
</dbReference>
<dbReference type="Gene3D" id="3.60.21.10">
    <property type="match status" value="1"/>
</dbReference>
<reference evidence="6 7" key="1">
    <citation type="submission" date="2019-05" db="EMBL/GenBank/DDBJ databases">
        <authorList>
            <consortium name="Pathogen Informatics"/>
        </authorList>
    </citation>
    <scope>NUCLEOTIDE SEQUENCE [LARGE SCALE GENOMIC DNA]</scope>
    <source>
        <strain evidence="6 7">NCTC503</strain>
    </source>
</reference>
<dbReference type="PANTHER" id="PTHR11575">
    <property type="entry name" value="5'-NUCLEOTIDASE-RELATED"/>
    <property type="match status" value="1"/>
</dbReference>
<keyword evidence="7" id="KW-1185">Reference proteome</keyword>
<evidence type="ECO:0000256" key="2">
    <source>
        <dbReference type="RuleBase" id="RU362119"/>
    </source>
</evidence>
<dbReference type="Gene3D" id="3.90.780.10">
    <property type="entry name" value="5'-Nucleotidase, C-terminal domain"/>
    <property type="match status" value="1"/>
</dbReference>
<keyword evidence="3" id="KW-1133">Transmembrane helix</keyword>
<comment type="similarity">
    <text evidence="2">Belongs to the 5'-nucleotidase family.</text>
</comment>
<evidence type="ECO:0000256" key="1">
    <source>
        <dbReference type="ARBA" id="ARBA00022729"/>
    </source>
</evidence>
<sequence length="657" mass="73026">MKTLFNMLCIGIIVIMLVAMVQYNNIEKIYAQDNKKSLTILFTHDLHGNLLPFNIVENEQTKQVGGCSRLQSVINQEKQKDPNLLLVDAGDYSMGTLFQSIYSSDAPELRILGQMGYDVTTFGNHEFDFRDKGLAESLNAARNSKERLPQIVASNITYPKDKNVNINKSLNNLKQAMNDYGVKEYTIIEKNGVKIGVFGLMGKDARDSAPMSEVKFDDTVESAKRVVNTLKDKEKVDLIICLSHSGTDKDKSKSEDELLAKKVKDIDIIISGHTHTKITEPLKVGKTVIVSCGEYGKNLGKINVSKTSDQHWESDNYDIKSINSSIPDDPNISKVINDFKDIVQKKYLSNFGLRFDEVLSNLSFNFAERSSIGVNHGEDTLGNFITDAYVYAVKKSEGASYEPVTMAIVPEGTIRGSFVKGNITTKDVYNVSSLGIGPDKVSGYPLVSAYLTGKEIRTICEVDASISPIMSAAKLYMSGVRFKFNPNRLIFNKVTESKLQGSDGSLEKIQDNKLYRVVAGLYSAQMLSVVGEKSFGLLSIVPKTKEGKPITDYEAQVITDTVNGDKHEVKEWLAIAKYLQSFDKSGGISQVPEYYNTTHNRIIVDNDTSILSVLRNPNGIATVVYCVIMAIIALIIFIIFMLVKRKKRKFLRGIGPY</sequence>
<protein>
    <submittedName>
        <fullName evidence="6">5'-nucleotidase</fullName>
    </submittedName>
</protein>
<dbReference type="InterPro" id="IPR029052">
    <property type="entry name" value="Metallo-depent_PP-like"/>
</dbReference>
<evidence type="ECO:0000313" key="6">
    <source>
        <dbReference type="EMBL" id="VTQ85445.1"/>
    </source>
</evidence>
<dbReference type="InterPro" id="IPR036907">
    <property type="entry name" value="5'-Nucleotdase_C_sf"/>
</dbReference>
<dbReference type="SUPFAM" id="SSF55816">
    <property type="entry name" value="5'-nucleotidase (syn. UDP-sugar hydrolase), C-terminal domain"/>
    <property type="match status" value="1"/>
</dbReference>
<keyword evidence="3" id="KW-0812">Transmembrane</keyword>